<proteinExistence type="predicted"/>
<evidence type="ECO:0000256" key="2">
    <source>
        <dbReference type="SAM" id="SignalP"/>
    </source>
</evidence>
<reference evidence="4" key="1">
    <citation type="submission" date="2016-03" db="EMBL/GenBank/DDBJ databases">
        <authorList>
            <person name="Devillers H."/>
        </authorList>
    </citation>
    <scope>NUCLEOTIDE SEQUENCE [LARGE SCALE GENOMIC DNA]</scope>
</reference>
<sequence>MRFTYAALTLTGVSLVLGDSGALGAYGGDASSSNKAASVTSSVQSHKLVQTSNVEQNTWASSDIGDSTDATATDATASSAATAAATATTTTTGGPITVVTSQNSAGETYLSTVWWTPSVTKWWTPESEIASSTASDSSTGSSSASHVTTATSSGSKSAKSSSTASVSSLNTQNSTNAADRPQAGVFLGLGAMALGAMAL</sequence>
<evidence type="ECO:0000313" key="3">
    <source>
        <dbReference type="EMBL" id="SCU89266.1"/>
    </source>
</evidence>
<name>A0A1G4JG33_9SACH</name>
<evidence type="ECO:0000313" key="4">
    <source>
        <dbReference type="Proteomes" id="UP000190274"/>
    </source>
</evidence>
<evidence type="ECO:0000256" key="1">
    <source>
        <dbReference type="SAM" id="MobiDB-lite"/>
    </source>
</evidence>
<feature type="region of interest" description="Disordered" evidence="1">
    <location>
        <begin position="131"/>
        <end position="178"/>
    </location>
</feature>
<protein>
    <submittedName>
        <fullName evidence="3">LADA_0E14532g1_1</fullName>
    </submittedName>
</protein>
<dbReference type="OrthoDB" id="4070716at2759"/>
<feature type="compositionally biased region" description="Low complexity" evidence="1">
    <location>
        <begin position="131"/>
        <end position="168"/>
    </location>
</feature>
<organism evidence="3 4">
    <name type="scientific">Lachancea dasiensis</name>
    <dbReference type="NCBI Taxonomy" id="1072105"/>
    <lineage>
        <taxon>Eukaryota</taxon>
        <taxon>Fungi</taxon>
        <taxon>Dikarya</taxon>
        <taxon>Ascomycota</taxon>
        <taxon>Saccharomycotina</taxon>
        <taxon>Saccharomycetes</taxon>
        <taxon>Saccharomycetales</taxon>
        <taxon>Saccharomycetaceae</taxon>
        <taxon>Lachancea</taxon>
    </lineage>
</organism>
<accession>A0A1G4JG33</accession>
<gene>
    <name evidence="3" type="ORF">LADA_0E14532G</name>
</gene>
<dbReference type="EMBL" id="LT598455">
    <property type="protein sequence ID" value="SCU89266.1"/>
    <property type="molecule type" value="Genomic_DNA"/>
</dbReference>
<dbReference type="Proteomes" id="UP000190274">
    <property type="component" value="Chromosome E"/>
</dbReference>
<feature type="chain" id="PRO_5009236036" evidence="2">
    <location>
        <begin position="19"/>
        <end position="199"/>
    </location>
</feature>
<dbReference type="AlphaFoldDB" id="A0A1G4JG33"/>
<keyword evidence="2" id="KW-0732">Signal</keyword>
<feature type="signal peptide" evidence="2">
    <location>
        <begin position="1"/>
        <end position="18"/>
    </location>
</feature>
<keyword evidence="4" id="KW-1185">Reference proteome</keyword>